<proteinExistence type="inferred from homology"/>
<dbReference type="GO" id="GO:0005524">
    <property type="term" value="F:ATP binding"/>
    <property type="evidence" value="ECO:0007669"/>
    <property type="project" value="UniProtKB-KW"/>
</dbReference>
<dbReference type="PANTHER" id="PTHR10492">
    <property type="match status" value="1"/>
</dbReference>
<dbReference type="Pfam" id="PF05970">
    <property type="entry name" value="PIF1"/>
    <property type="match status" value="1"/>
</dbReference>
<dbReference type="GO" id="GO:0043139">
    <property type="term" value="F:5'-3' DNA helicase activity"/>
    <property type="evidence" value="ECO:0007669"/>
    <property type="project" value="UniProtKB-EC"/>
</dbReference>
<keyword evidence="1" id="KW-0227">DNA damage</keyword>
<keyword evidence="1" id="KW-0233">DNA recombination</keyword>
<dbReference type="PANTHER" id="PTHR10492:SF93">
    <property type="entry name" value="ATP-DEPENDENT DNA HELICASE"/>
    <property type="match status" value="1"/>
</dbReference>
<keyword evidence="1" id="KW-0378">Hydrolase</keyword>
<comment type="caution">
    <text evidence="3">The sequence shown here is derived from an EMBL/GenBank/DDBJ whole genome shotgun (WGS) entry which is preliminary data.</text>
</comment>
<keyword evidence="1" id="KW-0067">ATP-binding</keyword>
<reference evidence="3" key="1">
    <citation type="journal article" date="2019" name="Sci. Rep.">
        <title>Draft genome of Tanacetum cinerariifolium, the natural source of mosquito coil.</title>
        <authorList>
            <person name="Yamashiro T."/>
            <person name="Shiraishi A."/>
            <person name="Satake H."/>
            <person name="Nakayama K."/>
        </authorList>
    </citation>
    <scope>NUCLEOTIDE SEQUENCE</scope>
</reference>
<evidence type="ECO:0000256" key="1">
    <source>
        <dbReference type="RuleBase" id="RU363044"/>
    </source>
</evidence>
<feature type="domain" description="DNA helicase Pif1-like DEAD-box helicase" evidence="2">
    <location>
        <begin position="1"/>
        <end position="84"/>
    </location>
</feature>
<dbReference type="SUPFAM" id="SSF52540">
    <property type="entry name" value="P-loop containing nucleoside triphosphate hydrolases"/>
    <property type="match status" value="1"/>
</dbReference>
<organism evidence="3">
    <name type="scientific">Tanacetum cinerariifolium</name>
    <name type="common">Dalmatian daisy</name>
    <name type="synonym">Chrysanthemum cinerariifolium</name>
    <dbReference type="NCBI Taxonomy" id="118510"/>
    <lineage>
        <taxon>Eukaryota</taxon>
        <taxon>Viridiplantae</taxon>
        <taxon>Streptophyta</taxon>
        <taxon>Embryophyta</taxon>
        <taxon>Tracheophyta</taxon>
        <taxon>Spermatophyta</taxon>
        <taxon>Magnoliopsida</taxon>
        <taxon>eudicotyledons</taxon>
        <taxon>Gunneridae</taxon>
        <taxon>Pentapetalae</taxon>
        <taxon>asterids</taxon>
        <taxon>campanulids</taxon>
        <taxon>Asterales</taxon>
        <taxon>Asteraceae</taxon>
        <taxon>Asteroideae</taxon>
        <taxon>Anthemideae</taxon>
        <taxon>Anthemidinae</taxon>
        <taxon>Tanacetum</taxon>
    </lineage>
</organism>
<dbReference type="AlphaFoldDB" id="A0A699QYC4"/>
<gene>
    <name evidence="3" type="ORF">Tci_850923</name>
</gene>
<dbReference type="InterPro" id="IPR027417">
    <property type="entry name" value="P-loop_NTPase"/>
</dbReference>
<dbReference type="EC" id="5.6.2.3" evidence="1"/>
<name>A0A699QYC4_TANCI</name>
<dbReference type="GO" id="GO:0006281">
    <property type="term" value="P:DNA repair"/>
    <property type="evidence" value="ECO:0007669"/>
    <property type="project" value="UniProtKB-KW"/>
</dbReference>
<dbReference type="GO" id="GO:0000723">
    <property type="term" value="P:telomere maintenance"/>
    <property type="evidence" value="ECO:0007669"/>
    <property type="project" value="InterPro"/>
</dbReference>
<dbReference type="GO" id="GO:0006310">
    <property type="term" value="P:DNA recombination"/>
    <property type="evidence" value="ECO:0007669"/>
    <property type="project" value="UniProtKB-KW"/>
</dbReference>
<keyword evidence="1" id="KW-0547">Nucleotide-binding</keyword>
<keyword evidence="1" id="KW-0234">DNA repair</keyword>
<evidence type="ECO:0000313" key="3">
    <source>
        <dbReference type="EMBL" id="GFC78953.1"/>
    </source>
</evidence>
<comment type="catalytic activity">
    <reaction evidence="1">
        <text>ATP + H2O = ADP + phosphate + H(+)</text>
        <dbReference type="Rhea" id="RHEA:13065"/>
        <dbReference type="ChEBI" id="CHEBI:15377"/>
        <dbReference type="ChEBI" id="CHEBI:15378"/>
        <dbReference type="ChEBI" id="CHEBI:30616"/>
        <dbReference type="ChEBI" id="CHEBI:43474"/>
        <dbReference type="ChEBI" id="CHEBI:456216"/>
        <dbReference type="EC" id="5.6.2.3"/>
    </reaction>
</comment>
<dbReference type="Gene3D" id="3.40.50.300">
    <property type="entry name" value="P-loop containing nucleotide triphosphate hydrolases"/>
    <property type="match status" value="1"/>
</dbReference>
<sequence>MFFVYGYGGTGKTYLYKTVSAALRFEGGIDLNVASSGIAALLLEGRRTTHSRFAIPINIVEESMCHIPADSDLADLIRQAKLII</sequence>
<dbReference type="InterPro" id="IPR010285">
    <property type="entry name" value="DNA_helicase_pif1-like_DEAD"/>
</dbReference>
<protein>
    <recommendedName>
        <fullName evidence="1">ATP-dependent DNA helicase</fullName>
        <ecNumber evidence="1">5.6.2.3</ecNumber>
    </recommendedName>
</protein>
<dbReference type="EMBL" id="BKCJ011068178">
    <property type="protein sequence ID" value="GFC78953.1"/>
    <property type="molecule type" value="Genomic_DNA"/>
</dbReference>
<keyword evidence="1 3" id="KW-0347">Helicase</keyword>
<comment type="similarity">
    <text evidence="1">Belongs to the helicase family.</text>
</comment>
<evidence type="ECO:0000259" key="2">
    <source>
        <dbReference type="Pfam" id="PF05970"/>
    </source>
</evidence>
<accession>A0A699QYC4</accession>
<comment type="cofactor">
    <cofactor evidence="1">
        <name>Mg(2+)</name>
        <dbReference type="ChEBI" id="CHEBI:18420"/>
    </cofactor>
</comment>
<dbReference type="GO" id="GO:0016787">
    <property type="term" value="F:hydrolase activity"/>
    <property type="evidence" value="ECO:0007669"/>
    <property type="project" value="UniProtKB-KW"/>
</dbReference>